<gene>
    <name evidence="2" type="ordered locus">Pro_1550</name>
</gene>
<protein>
    <submittedName>
        <fullName evidence="2">Uncharacterized protein</fullName>
    </submittedName>
</protein>
<dbReference type="EMBL" id="AE017126">
    <property type="protein sequence ID" value="AAQ00594.1"/>
    <property type="molecule type" value="Genomic_DNA"/>
</dbReference>
<name>Q7VAB4_PROMA</name>
<feature type="transmembrane region" description="Helical" evidence="1">
    <location>
        <begin position="16"/>
        <end position="36"/>
    </location>
</feature>
<evidence type="ECO:0000256" key="1">
    <source>
        <dbReference type="SAM" id="Phobius"/>
    </source>
</evidence>
<keyword evidence="1" id="KW-0812">Transmembrane</keyword>
<keyword evidence="1" id="KW-0472">Membrane</keyword>
<organism evidence="2 3">
    <name type="scientific">Prochlorococcus marinus (strain SARG / CCMP1375 / SS120)</name>
    <dbReference type="NCBI Taxonomy" id="167539"/>
    <lineage>
        <taxon>Bacteria</taxon>
        <taxon>Bacillati</taxon>
        <taxon>Cyanobacteriota</taxon>
        <taxon>Cyanophyceae</taxon>
        <taxon>Synechococcales</taxon>
        <taxon>Prochlorococcaceae</taxon>
        <taxon>Prochlorococcus</taxon>
    </lineage>
</organism>
<keyword evidence="3" id="KW-1185">Reference proteome</keyword>
<dbReference type="STRING" id="167539.Pro_1550"/>
<dbReference type="AlphaFoldDB" id="Q7VAB4"/>
<evidence type="ECO:0000313" key="3">
    <source>
        <dbReference type="Proteomes" id="UP000001420"/>
    </source>
</evidence>
<dbReference type="EnsemblBacteria" id="AAQ00594">
    <property type="protein sequence ID" value="AAQ00594"/>
    <property type="gene ID" value="Pro_1550"/>
</dbReference>
<sequence length="68" mass="7721">MNSFVDYINTSKGLNTAILVIIVIGAINTILLNFFVRKRFSKAVAESKKRELQQEKIDRLSPKKPEGK</sequence>
<dbReference type="KEGG" id="pma:Pro_1550"/>
<evidence type="ECO:0000313" key="2">
    <source>
        <dbReference type="EMBL" id="AAQ00594.1"/>
    </source>
</evidence>
<dbReference type="PATRIC" id="fig|167539.5.peg.1632"/>
<dbReference type="Proteomes" id="UP000001420">
    <property type="component" value="Chromosome"/>
</dbReference>
<proteinExistence type="predicted"/>
<keyword evidence="1" id="KW-1133">Transmembrane helix</keyword>
<reference evidence="2 3" key="1">
    <citation type="journal article" date="2003" name="Proc. Natl. Acad. Sci. U.S.A.">
        <title>Genome sequence of the cyanobacterium Prochlorococcus marinus SS120, a nearly minimal oxyphototrophic genome.</title>
        <authorList>
            <person name="Dufresne A."/>
            <person name="Salanoubat M."/>
            <person name="Partensky F."/>
            <person name="Artiguenave F."/>
            <person name="Axmann I.M."/>
            <person name="Barbe V."/>
            <person name="Duprat S."/>
            <person name="Galperin M.Y."/>
            <person name="Koonin E.V."/>
            <person name="Le Gall F."/>
            <person name="Makarova K.S."/>
            <person name="Ostrowski M."/>
            <person name="Oztas S."/>
            <person name="Robert C."/>
            <person name="Rogozin I.B."/>
            <person name="Scanlan D.J."/>
            <person name="Tandeau de Marsac N."/>
            <person name="Weissenbach J."/>
            <person name="Wincker P."/>
            <person name="Wolf Y.I."/>
            <person name="Hess W.R."/>
        </authorList>
    </citation>
    <scope>NUCLEOTIDE SEQUENCE [LARGE SCALE GENOMIC DNA]</scope>
    <source>
        <strain evidence="3">SARG / CCMP1375 / SS120</strain>
    </source>
</reference>
<dbReference type="RefSeq" id="WP_011125700.1">
    <property type="nucleotide sequence ID" value="NC_005042.1"/>
</dbReference>
<dbReference type="HOGENOM" id="CLU_204621_0_0_3"/>
<accession>Q7VAB4</accession>